<sequence length="183" mass="20207">MNKKGKALAGIFAVLLVGLIVWAVNGIPEPPDVVDTPSQRIVNFDGNTISEEKNGKIIWTVTAENIEMDIDTKDASLINVKAVYNFEDGRTVELKAPKAIYKEKDHHLEITDGVEGKSSDGGKFSCKEVEWLSDKDMLAMKGDAKIEYEKEHIKASGDRIESTNGFTKFKAIGKAHLEKGKKE</sequence>
<dbReference type="NCBIfam" id="TIGR04409">
    <property type="entry name" value="LptC_YrbK"/>
    <property type="match status" value="1"/>
</dbReference>
<evidence type="ECO:0000313" key="2">
    <source>
        <dbReference type="Proteomes" id="UP000030993"/>
    </source>
</evidence>
<dbReference type="Proteomes" id="UP000030993">
    <property type="component" value="Unassembled WGS sequence"/>
</dbReference>
<evidence type="ECO:0000313" key="1">
    <source>
        <dbReference type="EMBL" id="KHM51727.1"/>
    </source>
</evidence>
<organism evidence="1 2">
    <name type="scientific">Anaerovibrio lipolyticus</name>
    <dbReference type="NCBI Taxonomy" id="82374"/>
    <lineage>
        <taxon>Bacteria</taxon>
        <taxon>Bacillati</taxon>
        <taxon>Bacillota</taxon>
        <taxon>Negativicutes</taxon>
        <taxon>Selenomonadales</taxon>
        <taxon>Selenomonadaceae</taxon>
        <taxon>Anaerovibrio</taxon>
    </lineage>
</organism>
<name>A0A0B2K0N4_9FIRM</name>
<dbReference type="EMBL" id="JSCE01000176">
    <property type="protein sequence ID" value="KHM51727.1"/>
    <property type="molecule type" value="Genomic_DNA"/>
</dbReference>
<protein>
    <recommendedName>
        <fullName evidence="3">LPS export ABC transporter periplasmic protein LptC</fullName>
    </recommendedName>
</protein>
<accession>A0A0B2K0N4</accession>
<proteinExistence type="predicted"/>
<dbReference type="GO" id="GO:0005886">
    <property type="term" value="C:plasma membrane"/>
    <property type="evidence" value="ECO:0007669"/>
    <property type="project" value="InterPro"/>
</dbReference>
<dbReference type="InterPro" id="IPR010664">
    <property type="entry name" value="LipoPS_assembly_LptC-rel"/>
</dbReference>
<dbReference type="Pfam" id="PF06835">
    <property type="entry name" value="LptC"/>
    <property type="match status" value="1"/>
</dbReference>
<dbReference type="AlphaFoldDB" id="A0A0B2K0N4"/>
<dbReference type="RefSeq" id="WP_027397640.1">
    <property type="nucleotide sequence ID" value="NZ_JSCE01000176.1"/>
</dbReference>
<keyword evidence="2" id="KW-1185">Reference proteome</keyword>
<reference evidence="1 2" key="1">
    <citation type="journal article" date="2013" name="PLoS ONE">
        <title>Identification and characterization of three novel lipases belonging to families II and V from Anaerovibrio lipolyticus 5ST.</title>
        <authorList>
            <person name="Prive F."/>
            <person name="Kaderbhai N.N."/>
            <person name="Girdwood S."/>
            <person name="Worgan H.J."/>
            <person name="Pinloche E."/>
            <person name="Scollan N.D."/>
            <person name="Huws S.A."/>
            <person name="Newbold C.J."/>
        </authorList>
    </citation>
    <scope>NUCLEOTIDE SEQUENCE [LARGE SCALE GENOMIC DNA]</scope>
    <source>
        <strain evidence="1 2">5S</strain>
    </source>
</reference>
<gene>
    <name evidence="1" type="ORF">NZ47_08835</name>
</gene>
<dbReference type="GO" id="GO:0015221">
    <property type="term" value="F:lipopolysaccharide transmembrane transporter activity"/>
    <property type="evidence" value="ECO:0007669"/>
    <property type="project" value="InterPro"/>
</dbReference>
<comment type="caution">
    <text evidence="1">The sequence shown here is derived from an EMBL/GenBank/DDBJ whole genome shotgun (WGS) entry which is preliminary data.</text>
</comment>
<evidence type="ECO:0008006" key="3">
    <source>
        <dbReference type="Google" id="ProtNLM"/>
    </source>
</evidence>
<dbReference type="eggNOG" id="COG3117">
    <property type="taxonomic scope" value="Bacteria"/>
</dbReference>
<dbReference type="InterPro" id="IPR026265">
    <property type="entry name" value="LptC"/>
</dbReference>
<dbReference type="STRING" id="82374.NZ47_08835"/>